<evidence type="ECO:0000256" key="6">
    <source>
        <dbReference type="ARBA" id="ARBA00023121"/>
    </source>
</evidence>
<dbReference type="GO" id="GO:0000407">
    <property type="term" value="C:phagophore assembly site"/>
    <property type="evidence" value="ECO:0007669"/>
    <property type="project" value="TreeGrafter"/>
</dbReference>
<evidence type="ECO:0000256" key="9">
    <source>
        <dbReference type="SAM" id="Phobius"/>
    </source>
</evidence>
<dbReference type="GO" id="GO:0000422">
    <property type="term" value="P:autophagy of mitochondrion"/>
    <property type="evidence" value="ECO:0007669"/>
    <property type="project" value="TreeGrafter"/>
</dbReference>
<dbReference type="GO" id="GO:0061709">
    <property type="term" value="P:reticulophagy"/>
    <property type="evidence" value="ECO:0007669"/>
    <property type="project" value="TreeGrafter"/>
</dbReference>
<keyword evidence="4" id="KW-0813">Transport</keyword>
<keyword evidence="9" id="KW-1133">Transmembrane helix</keyword>
<organism evidence="11 12">
    <name type="scientific">Verticillium longisporum</name>
    <name type="common">Verticillium dahliae var. longisporum</name>
    <dbReference type="NCBI Taxonomy" id="100787"/>
    <lineage>
        <taxon>Eukaryota</taxon>
        <taxon>Fungi</taxon>
        <taxon>Dikarya</taxon>
        <taxon>Ascomycota</taxon>
        <taxon>Pezizomycotina</taxon>
        <taxon>Sordariomycetes</taxon>
        <taxon>Hypocreomycetidae</taxon>
        <taxon>Glomerellales</taxon>
        <taxon>Plectosphaerellaceae</taxon>
        <taxon>Verticillium</taxon>
    </lineage>
</organism>
<feature type="region of interest" description="Disordered" evidence="8">
    <location>
        <begin position="134"/>
        <end position="188"/>
    </location>
</feature>
<proteinExistence type="inferred from homology"/>
<evidence type="ECO:0000259" key="10">
    <source>
        <dbReference type="Pfam" id="PF00787"/>
    </source>
</evidence>
<name>A0A0G4KK18_VERLO</name>
<keyword evidence="5" id="KW-0963">Cytoplasm</keyword>
<sequence>MEYVRGDRFGPDFTNRRAHSLQRFLARLSLHPVLRRADILHIFLESQEWNATMRSRGSRGSQRAPTNSNWISWLPSFGASTKAQVWIYGALALIVAFCSGLGIWFFIARRRKLRNSPRDDYEFELLNEDESEGLNRGEKGAAAGGKGRRTRGGELYDAFAGGSDDEEEFVGEGYHDQERSRSREDRRR</sequence>
<comment type="similarity">
    <text evidence="3">Belongs to the sorting nexin family.</text>
</comment>
<evidence type="ECO:0000256" key="8">
    <source>
        <dbReference type="SAM" id="MobiDB-lite"/>
    </source>
</evidence>
<dbReference type="GO" id="GO:0005769">
    <property type="term" value="C:early endosome"/>
    <property type="evidence" value="ECO:0007669"/>
    <property type="project" value="TreeGrafter"/>
</dbReference>
<keyword evidence="7 9" id="KW-0472">Membrane</keyword>
<dbReference type="AlphaFoldDB" id="A0A0G4KK18"/>
<evidence type="ECO:0000313" key="11">
    <source>
        <dbReference type="EMBL" id="CRK06518.1"/>
    </source>
</evidence>
<evidence type="ECO:0000313" key="12">
    <source>
        <dbReference type="Proteomes" id="UP000044602"/>
    </source>
</evidence>
<evidence type="ECO:0000256" key="4">
    <source>
        <dbReference type="ARBA" id="ARBA00022448"/>
    </source>
</evidence>
<protein>
    <recommendedName>
        <fullName evidence="10">PX domain-containing protein</fullName>
    </recommendedName>
</protein>
<keyword evidence="9" id="KW-0812">Transmembrane</keyword>
<dbReference type="InterPro" id="IPR036871">
    <property type="entry name" value="PX_dom_sf"/>
</dbReference>
<keyword evidence="6" id="KW-0446">Lipid-binding</keyword>
<dbReference type="InterPro" id="IPR001683">
    <property type="entry name" value="PX_dom"/>
</dbReference>
<feature type="domain" description="PX" evidence="10">
    <location>
        <begin position="8"/>
        <end position="46"/>
    </location>
</feature>
<accession>A0A0G4KK18</accession>
<gene>
    <name evidence="11" type="ORF">BN1708_017084</name>
</gene>
<dbReference type="GO" id="GO:0015031">
    <property type="term" value="P:protein transport"/>
    <property type="evidence" value="ECO:0007669"/>
    <property type="project" value="TreeGrafter"/>
</dbReference>
<dbReference type="GO" id="GO:0035091">
    <property type="term" value="F:phosphatidylinositol binding"/>
    <property type="evidence" value="ECO:0007669"/>
    <property type="project" value="InterPro"/>
</dbReference>
<dbReference type="GO" id="GO:0032456">
    <property type="term" value="P:endocytic recycling"/>
    <property type="evidence" value="ECO:0007669"/>
    <property type="project" value="TreeGrafter"/>
</dbReference>
<dbReference type="GO" id="GO:0016020">
    <property type="term" value="C:membrane"/>
    <property type="evidence" value="ECO:0007669"/>
    <property type="project" value="UniProtKB-SubCell"/>
</dbReference>
<dbReference type="GO" id="GO:0034727">
    <property type="term" value="P:piecemeal microautophagy of the nucleus"/>
    <property type="evidence" value="ECO:0007669"/>
    <property type="project" value="TreeGrafter"/>
</dbReference>
<reference evidence="11 12" key="1">
    <citation type="submission" date="2015-05" db="EMBL/GenBank/DDBJ databases">
        <authorList>
            <person name="Wang D.B."/>
            <person name="Wang M."/>
        </authorList>
    </citation>
    <scope>NUCLEOTIDE SEQUENCE [LARGE SCALE GENOMIC DNA]</scope>
    <source>
        <strain evidence="11">VL1</strain>
    </source>
</reference>
<dbReference type="Proteomes" id="UP000044602">
    <property type="component" value="Unassembled WGS sequence"/>
</dbReference>
<dbReference type="EMBL" id="CVQH01001858">
    <property type="protein sequence ID" value="CRK06518.1"/>
    <property type="molecule type" value="Genomic_DNA"/>
</dbReference>
<feature type="transmembrane region" description="Helical" evidence="9">
    <location>
        <begin position="85"/>
        <end position="108"/>
    </location>
</feature>
<dbReference type="SUPFAM" id="SSF64268">
    <property type="entry name" value="PX domain"/>
    <property type="match status" value="1"/>
</dbReference>
<evidence type="ECO:0000256" key="3">
    <source>
        <dbReference type="ARBA" id="ARBA00010883"/>
    </source>
</evidence>
<dbReference type="PANTHER" id="PTHR45949:SF2">
    <property type="entry name" value="SORTING NEXIN-4"/>
    <property type="match status" value="1"/>
</dbReference>
<dbReference type="Gene3D" id="3.30.1520.10">
    <property type="entry name" value="Phox-like domain"/>
    <property type="match status" value="1"/>
</dbReference>
<feature type="compositionally biased region" description="Basic and acidic residues" evidence="8">
    <location>
        <begin position="173"/>
        <end position="188"/>
    </location>
</feature>
<dbReference type="PANTHER" id="PTHR45949">
    <property type="entry name" value="SORTING NEXIN-4"/>
    <property type="match status" value="1"/>
</dbReference>
<comment type="subcellular location">
    <subcellularLocation>
        <location evidence="2">Cytoplasm</location>
    </subcellularLocation>
    <subcellularLocation>
        <location evidence="1">Membrane</location>
        <topology evidence="1">Peripheral membrane protein</topology>
    </subcellularLocation>
</comment>
<dbReference type="STRING" id="100787.A0A0G4KK18"/>
<evidence type="ECO:0000256" key="5">
    <source>
        <dbReference type="ARBA" id="ARBA00022490"/>
    </source>
</evidence>
<dbReference type="Pfam" id="PF00787">
    <property type="entry name" value="PX"/>
    <property type="match status" value="1"/>
</dbReference>
<evidence type="ECO:0000256" key="2">
    <source>
        <dbReference type="ARBA" id="ARBA00004496"/>
    </source>
</evidence>
<keyword evidence="12" id="KW-1185">Reference proteome</keyword>
<evidence type="ECO:0000256" key="7">
    <source>
        <dbReference type="ARBA" id="ARBA00023136"/>
    </source>
</evidence>
<feature type="non-terminal residue" evidence="11">
    <location>
        <position position="188"/>
    </location>
</feature>
<evidence type="ECO:0000256" key="1">
    <source>
        <dbReference type="ARBA" id="ARBA00004170"/>
    </source>
</evidence>